<dbReference type="GO" id="GO:0019843">
    <property type="term" value="F:rRNA binding"/>
    <property type="evidence" value="ECO:0007669"/>
    <property type="project" value="UniProtKB-KW"/>
</dbReference>
<evidence type="ECO:0000313" key="7">
    <source>
        <dbReference type="EMBL" id="ORD99911.1"/>
    </source>
</evidence>
<sequence>MVRLLYKEKEVILPENCSVELNNKIFTFKGPLGEQNYDASKYKFTFELDDNKILIKSWHGNKKKNSLLNTLSSHLLNNANGVVKGFKYTLRTVYKHFPIQLVIEENGKAVTVKNFLGAKVPRSFKLIGSAIASQGETKDFIEISGINLEHVSQSAANLIDDCQRRKNNDSRIFLDGIYKINKGVIKSE</sequence>
<proteinExistence type="inferred from homology"/>
<protein>
    <submittedName>
        <fullName evidence="7">RL9B</fullName>
    </submittedName>
</protein>
<dbReference type="GO" id="GO:0003735">
    <property type="term" value="F:structural constituent of ribosome"/>
    <property type="evidence" value="ECO:0007669"/>
    <property type="project" value="InterPro"/>
</dbReference>
<name>A0A1X0QJH8_9MICR</name>
<dbReference type="GO" id="GO:0002181">
    <property type="term" value="P:cytoplasmic translation"/>
    <property type="evidence" value="ECO:0007669"/>
    <property type="project" value="TreeGrafter"/>
</dbReference>
<dbReference type="InterPro" id="IPR036789">
    <property type="entry name" value="Ribosomal_uL6-like_a/b-dom_sf"/>
</dbReference>
<evidence type="ECO:0000256" key="4">
    <source>
        <dbReference type="ARBA" id="ARBA00022980"/>
    </source>
</evidence>
<evidence type="ECO:0000256" key="3">
    <source>
        <dbReference type="ARBA" id="ARBA00022884"/>
    </source>
</evidence>
<dbReference type="FunFam" id="3.90.930.12:FF:000008">
    <property type="entry name" value="50S ribosomal protein L6"/>
    <property type="match status" value="1"/>
</dbReference>
<keyword evidence="5" id="KW-0687">Ribonucleoprotein</keyword>
<comment type="caution">
    <text evidence="7">The sequence shown here is derived from an EMBL/GenBank/DDBJ whole genome shotgun (WGS) entry which is preliminary data.</text>
</comment>
<comment type="similarity">
    <text evidence="1">Belongs to the universal ribosomal protein uL6 family.</text>
</comment>
<evidence type="ECO:0000256" key="5">
    <source>
        <dbReference type="ARBA" id="ARBA00023274"/>
    </source>
</evidence>
<dbReference type="Pfam" id="PF00347">
    <property type="entry name" value="Ribosomal_L6"/>
    <property type="match status" value="1"/>
</dbReference>
<dbReference type="VEuPathDB" id="MicrosporidiaDB:HERIO_1235"/>
<accession>A0A1X0QJH8</accession>
<dbReference type="Proteomes" id="UP000192501">
    <property type="component" value="Unassembled WGS sequence"/>
</dbReference>
<evidence type="ECO:0000313" key="8">
    <source>
        <dbReference type="Proteomes" id="UP000192501"/>
    </source>
</evidence>
<dbReference type="Gene3D" id="3.90.930.12">
    <property type="entry name" value="Ribosomal protein L6, alpha-beta domain"/>
    <property type="match status" value="2"/>
</dbReference>
<dbReference type="PANTHER" id="PTHR11655:SF16">
    <property type="entry name" value="60S RIBOSOMAL PROTEIN L9"/>
    <property type="match status" value="1"/>
</dbReference>
<feature type="domain" description="Large ribosomal subunit protein uL6 alpha-beta" evidence="6">
    <location>
        <begin position="14"/>
        <end position="84"/>
    </location>
</feature>
<evidence type="ECO:0000259" key="6">
    <source>
        <dbReference type="Pfam" id="PF00347"/>
    </source>
</evidence>
<keyword evidence="2" id="KW-0699">rRNA-binding</keyword>
<reference evidence="7 8" key="1">
    <citation type="journal article" date="2017" name="Environ. Microbiol.">
        <title>Decay of the glycolytic pathway and adaptation to intranuclear parasitism within Enterocytozoonidae microsporidia.</title>
        <authorList>
            <person name="Wiredu Boakye D."/>
            <person name="Jaroenlak P."/>
            <person name="Prachumwat A."/>
            <person name="Williams T.A."/>
            <person name="Bateman K.S."/>
            <person name="Itsathitphaisarn O."/>
            <person name="Sritunyalucksana K."/>
            <person name="Paszkiewicz K.H."/>
            <person name="Moore K.A."/>
            <person name="Stentiford G.D."/>
            <person name="Williams B.A."/>
        </authorList>
    </citation>
    <scope>NUCLEOTIDE SEQUENCE [LARGE SCALE GENOMIC DNA]</scope>
    <source>
        <strain evidence="8">canceri</strain>
    </source>
</reference>
<dbReference type="EMBL" id="LTAI01000091">
    <property type="protein sequence ID" value="ORD99911.1"/>
    <property type="molecule type" value="Genomic_DNA"/>
</dbReference>
<gene>
    <name evidence="7" type="primary">RL9B</name>
    <name evidence="7" type="ORF">A0H76_2705</name>
</gene>
<organism evidence="7 8">
    <name type="scientific">Hepatospora eriocheir</name>
    <dbReference type="NCBI Taxonomy" id="1081669"/>
    <lineage>
        <taxon>Eukaryota</taxon>
        <taxon>Fungi</taxon>
        <taxon>Fungi incertae sedis</taxon>
        <taxon>Microsporidia</taxon>
        <taxon>Hepatosporidae</taxon>
        <taxon>Hepatospora</taxon>
    </lineage>
</organism>
<keyword evidence="4" id="KW-0689">Ribosomal protein</keyword>
<dbReference type="SUPFAM" id="SSF56053">
    <property type="entry name" value="Ribosomal protein L6"/>
    <property type="match status" value="2"/>
</dbReference>
<dbReference type="InterPro" id="IPR000702">
    <property type="entry name" value="Ribosomal_uL6-like"/>
</dbReference>
<dbReference type="InterPro" id="IPR020040">
    <property type="entry name" value="Ribosomal_uL6_a/b-dom"/>
</dbReference>
<dbReference type="AlphaFoldDB" id="A0A1X0QJH8"/>
<evidence type="ECO:0000256" key="2">
    <source>
        <dbReference type="ARBA" id="ARBA00022730"/>
    </source>
</evidence>
<dbReference type="PIRSF" id="PIRSF002162">
    <property type="entry name" value="Ribosomal_L6"/>
    <property type="match status" value="1"/>
</dbReference>
<dbReference type="PANTHER" id="PTHR11655">
    <property type="entry name" value="60S/50S RIBOSOMAL PROTEIN L6/L9"/>
    <property type="match status" value="1"/>
</dbReference>
<dbReference type="GO" id="GO:0022625">
    <property type="term" value="C:cytosolic large ribosomal subunit"/>
    <property type="evidence" value="ECO:0007669"/>
    <property type="project" value="TreeGrafter"/>
</dbReference>
<keyword evidence="3" id="KW-0694">RNA-binding</keyword>
<evidence type="ECO:0000256" key="1">
    <source>
        <dbReference type="ARBA" id="ARBA00009356"/>
    </source>
</evidence>
<dbReference type="VEuPathDB" id="MicrosporidiaDB:A0H76_2705"/>